<sequence>MKWFLRISAALTSSFVLTMIVVVGSFIMTMFSAREVGVRKFGLFGAVFFHPQEQSDGSTILEAGVSNGAPIAIIFVLLAAFQVAVASVLERLKAHKRRLQEAD</sequence>
<dbReference type="OrthoDB" id="5075413at2"/>
<gene>
    <name evidence="2" type="ORF">E1809_12020</name>
</gene>
<comment type="caution">
    <text evidence="2">The sequence shown here is derived from an EMBL/GenBank/DDBJ whole genome shotgun (WGS) entry which is preliminary data.</text>
</comment>
<protein>
    <submittedName>
        <fullName evidence="2">Uncharacterized protein</fullName>
    </submittedName>
</protein>
<dbReference type="EMBL" id="SMRU01000013">
    <property type="protein sequence ID" value="TDF95238.1"/>
    <property type="molecule type" value="Genomic_DNA"/>
</dbReference>
<evidence type="ECO:0000313" key="2">
    <source>
        <dbReference type="EMBL" id="TDF95238.1"/>
    </source>
</evidence>
<accession>A0A4R5KK75</accession>
<dbReference type="AlphaFoldDB" id="A0A4R5KK75"/>
<organism evidence="2 3">
    <name type="scientific">Arthrobacter terricola</name>
    <dbReference type="NCBI Taxonomy" id="2547396"/>
    <lineage>
        <taxon>Bacteria</taxon>
        <taxon>Bacillati</taxon>
        <taxon>Actinomycetota</taxon>
        <taxon>Actinomycetes</taxon>
        <taxon>Micrococcales</taxon>
        <taxon>Micrococcaceae</taxon>
        <taxon>Arthrobacter</taxon>
    </lineage>
</organism>
<keyword evidence="1" id="KW-0812">Transmembrane</keyword>
<keyword evidence="1" id="KW-0472">Membrane</keyword>
<keyword evidence="1" id="KW-1133">Transmembrane helix</keyword>
<feature type="transmembrane region" description="Helical" evidence="1">
    <location>
        <begin position="69"/>
        <end position="89"/>
    </location>
</feature>
<evidence type="ECO:0000256" key="1">
    <source>
        <dbReference type="SAM" id="Phobius"/>
    </source>
</evidence>
<evidence type="ECO:0000313" key="3">
    <source>
        <dbReference type="Proteomes" id="UP000295511"/>
    </source>
</evidence>
<name>A0A4R5KK75_9MICC</name>
<keyword evidence="3" id="KW-1185">Reference proteome</keyword>
<dbReference type="Proteomes" id="UP000295511">
    <property type="component" value="Unassembled WGS sequence"/>
</dbReference>
<proteinExistence type="predicted"/>
<dbReference type="RefSeq" id="WP_133204472.1">
    <property type="nucleotide sequence ID" value="NZ_SMRU01000013.1"/>
</dbReference>
<feature type="transmembrane region" description="Helical" evidence="1">
    <location>
        <begin position="7"/>
        <end position="31"/>
    </location>
</feature>
<reference evidence="2 3" key="1">
    <citation type="submission" date="2019-03" db="EMBL/GenBank/DDBJ databases">
        <title>Whole genome sequence of Arthrobacter sp JH1-1.</title>
        <authorList>
            <person name="Trinh H.N."/>
        </authorList>
    </citation>
    <scope>NUCLEOTIDE SEQUENCE [LARGE SCALE GENOMIC DNA]</scope>
    <source>
        <strain evidence="2 3">JH1-1</strain>
    </source>
</reference>